<accession>A0A975TYE5</accession>
<dbReference type="InterPro" id="IPR011853">
    <property type="entry name" value="TRAP_DctM-Dct_fused"/>
</dbReference>
<feature type="transmembrane region" description="Helical" evidence="2">
    <location>
        <begin position="195"/>
        <end position="217"/>
    </location>
</feature>
<feature type="transmembrane region" description="Helical" evidence="2">
    <location>
        <begin position="436"/>
        <end position="458"/>
    </location>
</feature>
<feature type="transmembrane region" description="Helical" evidence="2">
    <location>
        <begin position="750"/>
        <end position="774"/>
    </location>
</feature>
<evidence type="ECO:0000256" key="1">
    <source>
        <dbReference type="RuleBase" id="RU369079"/>
    </source>
</evidence>
<evidence type="ECO:0000313" key="4">
    <source>
        <dbReference type="EMBL" id="MBY4892182.1"/>
    </source>
</evidence>
<keyword evidence="2" id="KW-0472">Membrane</keyword>
<reference evidence="5 6" key="1">
    <citation type="submission" date="2021-07" db="EMBL/GenBank/DDBJ databases">
        <title>Karlodiniumbacter phycospheric gen. nov., sp. nov., a phycosphere bacterium isolated from karlodinium veneficum.</title>
        <authorList>
            <person name="Peng Y."/>
            <person name="Jiang L."/>
            <person name="Lee J."/>
        </authorList>
    </citation>
    <scope>NUCLEOTIDE SEQUENCE</scope>
    <source>
        <strain evidence="5 6">N5</strain>
    </source>
</reference>
<keyword evidence="2" id="KW-0812">Transmembrane</keyword>
<feature type="domain" description="TRAP C4-dicarboxylate transport system permease DctM subunit" evidence="3">
    <location>
        <begin position="463"/>
        <end position="745"/>
    </location>
</feature>
<gene>
    <name evidence="4" type="ORF">KUL25_05330</name>
    <name evidence="5" type="ORF">KUL25_05335</name>
</gene>
<organism evidence="5">
    <name type="scientific">Gymnodinialimonas phycosphaerae</name>
    <dbReference type="NCBI Taxonomy" id="2841589"/>
    <lineage>
        <taxon>Bacteria</taxon>
        <taxon>Pseudomonadati</taxon>
        <taxon>Pseudomonadota</taxon>
        <taxon>Alphaproteobacteria</taxon>
        <taxon>Rhodobacterales</taxon>
        <taxon>Paracoccaceae</taxon>
        <taxon>Gymnodinialimonas</taxon>
    </lineage>
</organism>
<dbReference type="Pfam" id="PF11874">
    <property type="entry name" value="DUF3394"/>
    <property type="match status" value="1"/>
</dbReference>
<feature type="transmembrane region" description="Helical" evidence="2">
    <location>
        <begin position="720"/>
        <end position="738"/>
    </location>
</feature>
<feature type="transmembrane region" description="Helical" evidence="2">
    <location>
        <begin position="272"/>
        <end position="292"/>
    </location>
</feature>
<keyword evidence="2" id="KW-1133">Transmembrane helix</keyword>
<dbReference type="GO" id="GO:0022857">
    <property type="term" value="F:transmembrane transporter activity"/>
    <property type="evidence" value="ECO:0007669"/>
    <property type="project" value="UniProtKB-UniRule"/>
</dbReference>
<feature type="transmembrane region" description="Helical" evidence="2">
    <location>
        <begin position="94"/>
        <end position="115"/>
    </location>
</feature>
<dbReference type="Pfam" id="PF06808">
    <property type="entry name" value="DctM"/>
    <property type="match status" value="2"/>
</dbReference>
<evidence type="ECO:0000256" key="2">
    <source>
        <dbReference type="SAM" id="Phobius"/>
    </source>
</evidence>
<dbReference type="AlphaFoldDB" id="A0A975TYE5"/>
<feature type="transmembrane region" description="Helical" evidence="2">
    <location>
        <begin position="224"/>
        <end position="241"/>
    </location>
</feature>
<keyword evidence="1" id="KW-0997">Cell inner membrane</keyword>
<keyword evidence="1" id="KW-0813">Transport</keyword>
<dbReference type="EMBL" id="JAIMBW010000001">
    <property type="protein sequence ID" value="MBY4892182.1"/>
    <property type="molecule type" value="Genomic_DNA"/>
</dbReference>
<dbReference type="InterPro" id="IPR010656">
    <property type="entry name" value="DctM"/>
</dbReference>
<dbReference type="RefSeq" id="WP_257891998.1">
    <property type="nucleotide sequence ID" value="NZ_JAIMBW010000001.1"/>
</dbReference>
<evidence type="ECO:0000259" key="3">
    <source>
        <dbReference type="Pfam" id="PF06808"/>
    </source>
</evidence>
<dbReference type="GO" id="GO:0005886">
    <property type="term" value="C:plasma membrane"/>
    <property type="evidence" value="ECO:0007669"/>
    <property type="project" value="UniProtKB-SubCell"/>
</dbReference>
<dbReference type="PANTHER" id="PTHR43849">
    <property type="entry name" value="BLL3936 PROTEIN"/>
    <property type="match status" value="1"/>
</dbReference>
<evidence type="ECO:0000313" key="6">
    <source>
        <dbReference type="Proteomes" id="UP000693972"/>
    </source>
</evidence>
<feature type="transmembrane region" description="Helical" evidence="2">
    <location>
        <begin position="593"/>
        <end position="618"/>
    </location>
</feature>
<protein>
    <submittedName>
        <fullName evidence="5">TRAP transporter permease</fullName>
    </submittedName>
</protein>
<feature type="transmembrane region" description="Helical" evidence="2">
    <location>
        <begin position="514"/>
        <end position="533"/>
    </location>
</feature>
<name>A0A975TYE5_9RHOB</name>
<feature type="transmembrane region" description="Helical" evidence="2">
    <location>
        <begin position="299"/>
        <end position="316"/>
    </location>
</feature>
<feature type="transmembrane region" description="Helical" evidence="2">
    <location>
        <begin position="63"/>
        <end position="82"/>
    </location>
</feature>
<feature type="transmembrane region" description="Helical" evidence="2">
    <location>
        <begin position="660"/>
        <end position="680"/>
    </location>
</feature>
<feature type="transmembrane region" description="Helical" evidence="2">
    <location>
        <begin position="322"/>
        <end position="351"/>
    </location>
</feature>
<feature type="transmembrane region" description="Helical" evidence="2">
    <location>
        <begin position="171"/>
        <end position="189"/>
    </location>
</feature>
<feature type="transmembrane region" description="Helical" evidence="2">
    <location>
        <begin position="31"/>
        <end position="51"/>
    </location>
</feature>
<sequence length="939" mass="100257">MSDTQTTTAGEDFIAEADTGARAPRSGFNRAVLWTVPLVWSLFQLWIASPIPYEIGFGVVNNAQARSIHLAFAVFLAFAAFPGLRPGSGTSRSLVVLVGSFVTAYLAVLVGWLTVQSYINGVEDPLELLVEMGTGWLTLMLPSFLHVIAVLVLTAALYPLVTRTPRDSIPVLTWVVGLIATFTAGYLFLAWDGLAARSGAPSSLDITVAVVGVALLMEAARRSLGFPLMAVAGVFLMYVFFGSSEWLPDVIRWRGASIERAMSHMWLTTEGVFGVALGVSSGFVFLFVLFGALLNQAGAGNYFLSLAFATLGHLRGGPAKAAVIASAATGLISGSSIANVVTTGTFTIPLMKKVGFSPSKAGAVEVSSSINGVLTPPVMGAVAFLMTEYVGISYVEVVKAAIVPAAISYVALVYIVHLEALKMGMKGTSRMNPIKFILGAILIICTGIVIAGGILYTAGILVDLIYTALGGAALPVIVVGFLVGYVAAVRYASQGPDLELSVDSMQHLPPTREIFKSGVYYLLPILLLMYLLMVERKSPGFSAFWSACFMMLTLFTQKPLKAYFRGEGQIKKRLIEGVWEVTEGLISGARNMIGLACAMAVAGIIVGSVTLTGVGQVMAEFVEFLSGGNLMLMLFFVAVISIILGMGLPTTANYIVVSSLMATVVVELGAQNGLIVPLIAVHMFVFYFGIMADVTPPVGLASFAAAAISGGDPLKTGFQAFFYSIRTALLPFLFIFNTDLLLLDVTLVQAIFVFIVALIAMLVFAAGTMGWFLVRSRLWESVVLVIVALTLFRPGFWLDQIQDPYLQLSPTEIFELAEAAPPDADLRVGLEGMTLDGDFVSSTYLLPLGDAGPDGFTRLSQAAGLDLVDQDGTMIVNSLMFGGVGEQLGIDFDWTVTTLEVENERMPKEIFFIPALLLLGLIALIQRGRMPREEEEVPA</sequence>
<evidence type="ECO:0000313" key="5">
    <source>
        <dbReference type="EMBL" id="QXL88939.1"/>
    </source>
</evidence>
<feature type="transmembrane region" description="Helical" evidence="2">
    <location>
        <begin position="539"/>
        <end position="556"/>
    </location>
</feature>
<dbReference type="Proteomes" id="UP000693972">
    <property type="component" value="Unassembled WGS sequence"/>
</dbReference>
<comment type="function">
    <text evidence="1">Part of the tripartite ATP-independent periplasmic (TRAP) transport system.</text>
</comment>
<feature type="transmembrane region" description="Helical" evidence="2">
    <location>
        <begin position="135"/>
        <end position="159"/>
    </location>
</feature>
<dbReference type="NCBIfam" id="TIGR02123">
    <property type="entry name" value="TRAP_fused"/>
    <property type="match status" value="1"/>
</dbReference>
<feature type="transmembrane region" description="Helical" evidence="2">
    <location>
        <begin position="363"/>
        <end position="385"/>
    </location>
</feature>
<dbReference type="PANTHER" id="PTHR43849:SF2">
    <property type="entry name" value="BLL3936 PROTEIN"/>
    <property type="match status" value="1"/>
</dbReference>
<keyword evidence="1" id="KW-1003">Cell membrane</keyword>
<feature type="transmembrane region" description="Helical" evidence="2">
    <location>
        <begin position="464"/>
        <end position="493"/>
    </location>
</feature>
<dbReference type="EMBL" id="CP078073">
    <property type="protein sequence ID" value="QXL88939.1"/>
    <property type="molecule type" value="Genomic_DNA"/>
</dbReference>
<keyword evidence="6" id="KW-1185">Reference proteome</keyword>
<feature type="transmembrane region" description="Helical" evidence="2">
    <location>
        <begin position="630"/>
        <end position="648"/>
    </location>
</feature>
<dbReference type="InterPro" id="IPR021814">
    <property type="entry name" value="DUF3394"/>
</dbReference>
<feature type="transmembrane region" description="Helical" evidence="2">
    <location>
        <begin position="397"/>
        <end position="416"/>
    </location>
</feature>
<feature type="domain" description="TRAP C4-dicarboxylate transport system permease DctM subunit" evidence="3">
    <location>
        <begin position="212"/>
        <end position="456"/>
    </location>
</feature>
<proteinExistence type="predicted"/>
<comment type="subcellular location">
    <subcellularLocation>
        <location evidence="1">Cell inner membrane</location>
        <topology evidence="1">Multi-pass membrane protein</topology>
    </subcellularLocation>
</comment>